<dbReference type="GO" id="GO:0006351">
    <property type="term" value="P:DNA-templated transcription"/>
    <property type="evidence" value="ECO:0007669"/>
    <property type="project" value="InterPro"/>
</dbReference>
<keyword evidence="3" id="KW-0238">DNA-binding</keyword>
<keyword evidence="1" id="KW-0479">Metal-binding</keyword>
<dbReference type="Gene3D" id="4.10.240.10">
    <property type="entry name" value="Zn(2)-C6 fungal-type DNA-binding domain"/>
    <property type="match status" value="1"/>
</dbReference>
<dbReference type="InterPro" id="IPR036864">
    <property type="entry name" value="Zn2-C6_fun-type_DNA-bd_sf"/>
</dbReference>
<dbReference type="AlphaFoldDB" id="A0A0D2D0W7"/>
<keyword evidence="9" id="KW-1185">Reference proteome</keyword>
<evidence type="ECO:0000256" key="3">
    <source>
        <dbReference type="ARBA" id="ARBA00023125"/>
    </source>
</evidence>
<feature type="compositionally biased region" description="Polar residues" evidence="6">
    <location>
        <begin position="144"/>
        <end position="157"/>
    </location>
</feature>
<dbReference type="InterPro" id="IPR001138">
    <property type="entry name" value="Zn2Cys6_DnaBD"/>
</dbReference>
<dbReference type="OrthoDB" id="4451586at2759"/>
<dbReference type="PANTHER" id="PTHR47425">
    <property type="entry name" value="FARB-RELATED"/>
    <property type="match status" value="1"/>
</dbReference>
<dbReference type="PROSITE" id="PS00463">
    <property type="entry name" value="ZN2_CY6_FUNGAL_1"/>
    <property type="match status" value="1"/>
</dbReference>
<feature type="compositionally biased region" description="Polar residues" evidence="6">
    <location>
        <begin position="638"/>
        <end position="657"/>
    </location>
</feature>
<feature type="region of interest" description="Disordered" evidence="6">
    <location>
        <begin position="678"/>
        <end position="712"/>
    </location>
</feature>
<feature type="region of interest" description="Disordered" evidence="6">
    <location>
        <begin position="524"/>
        <end position="546"/>
    </location>
</feature>
<dbReference type="VEuPathDB" id="FungiDB:PV07_05244"/>
<name>A0A0D2D0W7_9EURO</name>
<dbReference type="InterPro" id="IPR052761">
    <property type="entry name" value="Fungal_Detox/Toxin_TFs"/>
</dbReference>
<evidence type="ECO:0000256" key="5">
    <source>
        <dbReference type="ARBA" id="ARBA00023242"/>
    </source>
</evidence>
<dbReference type="InterPro" id="IPR007219">
    <property type="entry name" value="XnlR_reg_dom"/>
</dbReference>
<dbReference type="SMART" id="SM00066">
    <property type="entry name" value="GAL4"/>
    <property type="match status" value="1"/>
</dbReference>
<evidence type="ECO:0000259" key="7">
    <source>
        <dbReference type="PROSITE" id="PS50048"/>
    </source>
</evidence>
<dbReference type="GO" id="GO:0008270">
    <property type="term" value="F:zinc ion binding"/>
    <property type="evidence" value="ECO:0007669"/>
    <property type="project" value="InterPro"/>
</dbReference>
<dbReference type="CDD" id="cd00067">
    <property type="entry name" value="GAL4"/>
    <property type="match status" value="1"/>
</dbReference>
<evidence type="ECO:0000313" key="8">
    <source>
        <dbReference type="EMBL" id="KIW29429.1"/>
    </source>
</evidence>
<feature type="region of interest" description="Disordered" evidence="6">
    <location>
        <begin position="638"/>
        <end position="665"/>
    </location>
</feature>
<feature type="compositionally biased region" description="Polar residues" evidence="6">
    <location>
        <begin position="698"/>
        <end position="712"/>
    </location>
</feature>
<feature type="compositionally biased region" description="Low complexity" evidence="6">
    <location>
        <begin position="82"/>
        <end position="93"/>
    </location>
</feature>
<dbReference type="Pfam" id="PF00172">
    <property type="entry name" value="Zn_clus"/>
    <property type="match status" value="1"/>
</dbReference>
<proteinExistence type="predicted"/>
<feature type="domain" description="Zn(2)-C6 fungal-type" evidence="7">
    <location>
        <begin position="28"/>
        <end position="59"/>
    </location>
</feature>
<keyword evidence="4" id="KW-0804">Transcription</keyword>
<keyword evidence="2" id="KW-0805">Transcription regulation</keyword>
<reference evidence="8 9" key="1">
    <citation type="submission" date="2015-01" db="EMBL/GenBank/DDBJ databases">
        <title>The Genome Sequence of Cladophialophora immunda CBS83496.</title>
        <authorList>
            <consortium name="The Broad Institute Genomics Platform"/>
            <person name="Cuomo C."/>
            <person name="de Hoog S."/>
            <person name="Gorbushina A."/>
            <person name="Stielow B."/>
            <person name="Teixiera M."/>
            <person name="Abouelleil A."/>
            <person name="Chapman S.B."/>
            <person name="Priest M."/>
            <person name="Young S.K."/>
            <person name="Wortman J."/>
            <person name="Nusbaum C."/>
            <person name="Birren B."/>
        </authorList>
    </citation>
    <scope>NUCLEOTIDE SEQUENCE [LARGE SCALE GENOMIC DNA]</scope>
    <source>
        <strain evidence="8 9">CBS 83496</strain>
    </source>
</reference>
<dbReference type="CDD" id="cd12148">
    <property type="entry name" value="fungal_TF_MHR"/>
    <property type="match status" value="1"/>
</dbReference>
<feature type="compositionally biased region" description="Basic and acidic residues" evidence="6">
    <location>
        <begin position="111"/>
        <end position="125"/>
    </location>
</feature>
<evidence type="ECO:0000256" key="6">
    <source>
        <dbReference type="SAM" id="MobiDB-lite"/>
    </source>
</evidence>
<gene>
    <name evidence="8" type="ORF">PV07_05244</name>
</gene>
<evidence type="ECO:0000256" key="4">
    <source>
        <dbReference type="ARBA" id="ARBA00023163"/>
    </source>
</evidence>
<feature type="region of interest" description="Disordered" evidence="6">
    <location>
        <begin position="64"/>
        <end position="157"/>
    </location>
</feature>
<protein>
    <recommendedName>
        <fullName evidence="7">Zn(2)-C6 fungal-type domain-containing protein</fullName>
    </recommendedName>
</protein>
<dbReference type="Pfam" id="PF04082">
    <property type="entry name" value="Fungal_trans"/>
    <property type="match status" value="1"/>
</dbReference>
<accession>A0A0D2D0W7</accession>
<evidence type="ECO:0000256" key="2">
    <source>
        <dbReference type="ARBA" id="ARBA00023015"/>
    </source>
</evidence>
<dbReference type="GO" id="GO:0003677">
    <property type="term" value="F:DNA binding"/>
    <property type="evidence" value="ECO:0007669"/>
    <property type="project" value="UniProtKB-KW"/>
</dbReference>
<dbReference type="RefSeq" id="XP_016249645.1">
    <property type="nucleotide sequence ID" value="XM_016392126.1"/>
</dbReference>
<dbReference type="GeneID" id="27344438"/>
<keyword evidence="5" id="KW-0539">Nucleus</keyword>
<dbReference type="SUPFAM" id="SSF57701">
    <property type="entry name" value="Zn2/Cys6 DNA-binding domain"/>
    <property type="match status" value="1"/>
</dbReference>
<dbReference type="EMBL" id="KN847042">
    <property type="protein sequence ID" value="KIW29429.1"/>
    <property type="molecule type" value="Genomic_DNA"/>
</dbReference>
<dbReference type="STRING" id="569365.A0A0D2D0W7"/>
<dbReference type="PANTHER" id="PTHR47425:SF2">
    <property type="entry name" value="FARB-RELATED"/>
    <property type="match status" value="1"/>
</dbReference>
<dbReference type="HOGENOM" id="CLU_006329_1_4_1"/>
<organism evidence="8 9">
    <name type="scientific">Cladophialophora immunda</name>
    <dbReference type="NCBI Taxonomy" id="569365"/>
    <lineage>
        <taxon>Eukaryota</taxon>
        <taxon>Fungi</taxon>
        <taxon>Dikarya</taxon>
        <taxon>Ascomycota</taxon>
        <taxon>Pezizomycotina</taxon>
        <taxon>Eurotiomycetes</taxon>
        <taxon>Chaetothyriomycetidae</taxon>
        <taxon>Chaetothyriales</taxon>
        <taxon>Herpotrichiellaceae</taxon>
        <taxon>Cladophialophora</taxon>
    </lineage>
</organism>
<evidence type="ECO:0000313" key="9">
    <source>
        <dbReference type="Proteomes" id="UP000054466"/>
    </source>
</evidence>
<evidence type="ECO:0000256" key="1">
    <source>
        <dbReference type="ARBA" id="ARBA00022723"/>
    </source>
</evidence>
<dbReference type="Proteomes" id="UP000054466">
    <property type="component" value="Unassembled WGS sequence"/>
</dbReference>
<dbReference type="SMART" id="SM00906">
    <property type="entry name" value="Fungal_trans"/>
    <property type="match status" value="1"/>
</dbReference>
<sequence>MQVFYSGTSPHVGASVTLPHPFQRAPAACQVCRTKKVRCDARDGKRCSNCAFAGVQCVLIPKKPRKKPRTDSHILRAPASPPEESFAAASSTERLPVPLRNEVGPTDVDELGAHSEEEEEGHSRLDSAASLEPPWTPGGPRRPQSYSHTSRNLSTFPSGARFESPVLDLPDYIKPLPAHLGADDIEYLRKKGAFSTPGPALTEECLRCYALHVHPLYPAVDHVQVRSILREPSANKGRLSLLLLQAMIFAGSMWADVRLVRSAGFLCRKAFRQTLHQRIRFLYDADYEDDRLTLVQSLLLWSFWWKGQNEQKDGWHWIGVAHSIARTIDLHHLAQDPGSNPERHHLRKRLWWALCTRETIGSFGLSRAPRIKDADHDVPMLDLDDLPYESMSGASSDMAYLSEAQHHVLARLTIEFVKLNRIFARILGVACPENAAGRTAVLYSAQQMEGSNNVSSRRQLNIQDLNACEEELARWRQQVPQDLWHAAPLPFSPTEWRKAELCHCGMLWMMYHVAMMIIHRPQMLPSESAPPSPSGTSERNRKRASRAIVRHAAQEITSIAMDFYRVDLLTSMSATVVSCLMPVSIHHAFDMFSEDATIRAGASRQLDECRAMLYTLSEQQFAPAWILRTVEHILNRARQQGSSPSASRLTQRAQGQAESRLAQHEKRLPANEARIDFEPPSIANNDAPLGSSGRHMDSQTGTAASNFRTPPAGTTLTNPIGSQPDWTSFLDNPEGWPDLQVPPLSGPSYNSGALGEMWLDFASVSDAVAGLGWTNSNF</sequence>
<dbReference type="GO" id="GO:0000981">
    <property type="term" value="F:DNA-binding transcription factor activity, RNA polymerase II-specific"/>
    <property type="evidence" value="ECO:0007669"/>
    <property type="project" value="InterPro"/>
</dbReference>
<dbReference type="PROSITE" id="PS50048">
    <property type="entry name" value="ZN2_CY6_FUNGAL_2"/>
    <property type="match status" value="1"/>
</dbReference>